<proteinExistence type="predicted"/>
<dbReference type="InterPro" id="IPR036237">
    <property type="entry name" value="Xyl_isomerase-like_sf"/>
</dbReference>
<dbReference type="EMBL" id="FUYR01000003">
    <property type="protein sequence ID" value="SKB83442.1"/>
    <property type="molecule type" value="Genomic_DNA"/>
</dbReference>
<dbReference type="Gene3D" id="3.20.20.150">
    <property type="entry name" value="Divalent-metal-dependent TIM barrel enzymes"/>
    <property type="match status" value="1"/>
</dbReference>
<evidence type="ECO:0000313" key="1">
    <source>
        <dbReference type="EMBL" id="SKB83442.1"/>
    </source>
</evidence>
<sequence length="271" mass="31319">MMRISYFCTTWGQKNESWDAFFRKVKDAGYDGVETSLPPTDEQEDFLDNLSKHQLYFIGQHWETSTADFEAHKAEYTARLKALTELKPLFINSHTGKDHFNFEQNVALLQIASWISHESGIPVFHETHRGRFAFAAHITKPYLELAHPDLTLDVSHWCNVAESLLQDQTSALNVAIDHTRHIHARVGFEQGPQVPDFTLPQYQAALQFHFECWDRVVIMNKNKGTELLPITTEFGPPPYMQVNSTLDPTEKQWKLNTDLMNLLKKRYIAQT</sequence>
<dbReference type="Proteomes" id="UP000189981">
    <property type="component" value="Unassembled WGS sequence"/>
</dbReference>
<keyword evidence="1" id="KW-0413">Isomerase</keyword>
<dbReference type="STRING" id="572036.SAMN05661099_3021"/>
<dbReference type="GO" id="GO:0016853">
    <property type="term" value="F:isomerase activity"/>
    <property type="evidence" value="ECO:0007669"/>
    <property type="project" value="UniProtKB-KW"/>
</dbReference>
<evidence type="ECO:0000313" key="2">
    <source>
        <dbReference type="Proteomes" id="UP000189981"/>
    </source>
</evidence>
<dbReference type="AlphaFoldDB" id="A0A1T5EHF0"/>
<accession>A0A1T5EHF0</accession>
<name>A0A1T5EHF0_9SPHI</name>
<dbReference type="SUPFAM" id="SSF51658">
    <property type="entry name" value="Xylose isomerase-like"/>
    <property type="match status" value="1"/>
</dbReference>
<dbReference type="RefSeq" id="WP_245803537.1">
    <property type="nucleotide sequence ID" value="NZ_FUYR01000003.1"/>
</dbReference>
<gene>
    <name evidence="1" type="ORF">SAMN05661099_3021</name>
</gene>
<keyword evidence="2" id="KW-1185">Reference proteome</keyword>
<reference evidence="2" key="1">
    <citation type="submission" date="2017-02" db="EMBL/GenBank/DDBJ databases">
        <authorList>
            <person name="Varghese N."/>
            <person name="Submissions S."/>
        </authorList>
    </citation>
    <scope>NUCLEOTIDE SEQUENCE [LARGE SCALE GENOMIC DNA]</scope>
    <source>
        <strain evidence="2">DSM 22385</strain>
    </source>
</reference>
<organism evidence="1 2">
    <name type="scientific">Daejeonella lutea</name>
    <dbReference type="NCBI Taxonomy" id="572036"/>
    <lineage>
        <taxon>Bacteria</taxon>
        <taxon>Pseudomonadati</taxon>
        <taxon>Bacteroidota</taxon>
        <taxon>Sphingobacteriia</taxon>
        <taxon>Sphingobacteriales</taxon>
        <taxon>Sphingobacteriaceae</taxon>
        <taxon>Daejeonella</taxon>
    </lineage>
</organism>
<protein>
    <submittedName>
        <fullName evidence="1">Sugar phosphate isomerase/epimerase</fullName>
    </submittedName>
</protein>